<dbReference type="Pfam" id="PF04754">
    <property type="entry name" value="Transposase_31"/>
    <property type="match status" value="1"/>
</dbReference>
<name>A0A518INY3_9BACT</name>
<dbReference type="PANTHER" id="PTHR34611">
    <property type="match status" value="1"/>
</dbReference>
<dbReference type="InterPro" id="IPR006842">
    <property type="entry name" value="Transposase_31"/>
</dbReference>
<dbReference type="GO" id="GO:1990238">
    <property type="term" value="F:double-stranded DNA endonuclease activity"/>
    <property type="evidence" value="ECO:0007669"/>
    <property type="project" value="TreeGrafter"/>
</dbReference>
<accession>A0A518INY3</accession>
<sequence>MDDDESIHNPHDRFVRRLLGELDRVRDLVRWQLPAEVLAELDLESIRPAKESFVDIALREGLSDLVFDVKLSRGDDAFVVLLFEHKSTADPQTIFQVLRYIVGINDQRLRSGQPLCCVIPLVFYHGRSPWNVARTMQELVESPEPLRGFVPSFTMPLLDLSQCSDEELRGESVFLAYMALLKYIKRDELPERLPEILELFRKLLPPATALQSFETILRYIATGTDRVSKSELIAVVTQVLQVEGTSIMPTIAEQWKQEGRQEGERAGVKKGEQKGELIGRILVMEEVLKKPPTPKERLAGQDLQQLQSQVDALSAEMQSRR</sequence>
<dbReference type="AlphaFoldDB" id="A0A518INY3"/>
<dbReference type="EMBL" id="CP036318">
    <property type="protein sequence ID" value="QDV54803.1"/>
    <property type="molecule type" value="Genomic_DNA"/>
</dbReference>
<dbReference type="InterPro" id="IPR051699">
    <property type="entry name" value="Rpn/YhgA-like_nuclease"/>
</dbReference>
<keyword evidence="3" id="KW-1185">Reference proteome</keyword>
<proteinExistence type="predicted"/>
<feature type="domain" description="Transposase (putative) YhgA-like" evidence="1">
    <location>
        <begin position="9"/>
        <end position="203"/>
    </location>
</feature>
<protein>
    <submittedName>
        <fullName evidence="2">Putative transposase</fullName>
    </submittedName>
</protein>
<evidence type="ECO:0000259" key="1">
    <source>
        <dbReference type="Pfam" id="PF04754"/>
    </source>
</evidence>
<evidence type="ECO:0000313" key="3">
    <source>
        <dbReference type="Proteomes" id="UP000316770"/>
    </source>
</evidence>
<evidence type="ECO:0000313" key="2">
    <source>
        <dbReference type="EMBL" id="QDV54803.1"/>
    </source>
</evidence>
<dbReference type="RefSeq" id="WP_197453009.1">
    <property type="nucleotide sequence ID" value="NZ_CP036318.1"/>
</dbReference>
<dbReference type="GO" id="GO:0006310">
    <property type="term" value="P:DNA recombination"/>
    <property type="evidence" value="ECO:0007669"/>
    <property type="project" value="TreeGrafter"/>
</dbReference>
<dbReference type="Proteomes" id="UP000316770">
    <property type="component" value="Chromosome"/>
</dbReference>
<reference evidence="2 3" key="1">
    <citation type="submission" date="2019-02" db="EMBL/GenBank/DDBJ databases">
        <title>Deep-cultivation of Planctomycetes and their phenomic and genomic characterization uncovers novel biology.</title>
        <authorList>
            <person name="Wiegand S."/>
            <person name="Jogler M."/>
            <person name="Boedeker C."/>
            <person name="Pinto D."/>
            <person name="Vollmers J."/>
            <person name="Rivas-Marin E."/>
            <person name="Kohn T."/>
            <person name="Peeters S.H."/>
            <person name="Heuer A."/>
            <person name="Rast P."/>
            <person name="Oberbeckmann S."/>
            <person name="Bunk B."/>
            <person name="Jeske O."/>
            <person name="Meyerdierks A."/>
            <person name="Storesund J.E."/>
            <person name="Kallscheuer N."/>
            <person name="Luecker S."/>
            <person name="Lage O.M."/>
            <person name="Pohl T."/>
            <person name="Merkel B.J."/>
            <person name="Hornburger P."/>
            <person name="Mueller R.-W."/>
            <person name="Bruemmer F."/>
            <person name="Labrenz M."/>
            <person name="Spormann A.M."/>
            <person name="Op den Camp H."/>
            <person name="Overmann J."/>
            <person name="Amann R."/>
            <person name="Jetten M.S.M."/>
            <person name="Mascher T."/>
            <person name="Medema M.H."/>
            <person name="Devos D.P."/>
            <person name="Kaster A.-K."/>
            <person name="Ovreas L."/>
            <person name="Rohde M."/>
            <person name="Galperin M.Y."/>
            <person name="Jogler C."/>
        </authorList>
    </citation>
    <scope>NUCLEOTIDE SEQUENCE [LARGE SCALE GENOMIC DNA]</scope>
    <source>
        <strain evidence="2 3">Mal33</strain>
    </source>
</reference>
<gene>
    <name evidence="2" type="ORF">Mal33_07680</name>
</gene>
<dbReference type="PANTHER" id="PTHR34611:SF2">
    <property type="entry name" value="INACTIVE RECOMBINATION-PROMOTING NUCLEASE-LIKE PROTEIN RPNE-RELATED"/>
    <property type="match status" value="1"/>
</dbReference>
<organism evidence="2 3">
    <name type="scientific">Rosistilla oblonga</name>
    <dbReference type="NCBI Taxonomy" id="2527990"/>
    <lineage>
        <taxon>Bacteria</taxon>
        <taxon>Pseudomonadati</taxon>
        <taxon>Planctomycetota</taxon>
        <taxon>Planctomycetia</taxon>
        <taxon>Pirellulales</taxon>
        <taxon>Pirellulaceae</taxon>
        <taxon>Rosistilla</taxon>
    </lineage>
</organism>